<sequence length="158" mass="16454">MEPTHATIESHPDILQMRERHTWAEQAATRPLAQAVEAMCLITGLYLAASPWIAGFNGMMTLAVTNLIVGIAYALLTGGFGHAYERTHGMAWAAVLLGVWTIIAPWVVSGSVATTRTIISNVVVGAVAVVLALVACSYATKAARGGGGGRGPAARTGR</sequence>
<dbReference type="Pfam" id="PF03779">
    <property type="entry name" value="SPW"/>
    <property type="match status" value="1"/>
</dbReference>
<keyword evidence="1" id="KW-0472">Membrane</keyword>
<comment type="caution">
    <text evidence="3">The sequence shown here is derived from an EMBL/GenBank/DDBJ whole genome shotgun (WGS) entry which is preliminary data.</text>
</comment>
<evidence type="ECO:0000313" key="3">
    <source>
        <dbReference type="EMBL" id="OMI34230.1"/>
    </source>
</evidence>
<dbReference type="GeneID" id="96746507"/>
<feature type="domain" description="SPW repeat-containing integral membrane" evidence="2">
    <location>
        <begin position="37"/>
        <end position="133"/>
    </location>
</feature>
<evidence type="ECO:0000259" key="2">
    <source>
        <dbReference type="Pfam" id="PF03779"/>
    </source>
</evidence>
<feature type="transmembrane region" description="Helical" evidence="1">
    <location>
        <begin position="35"/>
        <end position="54"/>
    </location>
</feature>
<feature type="transmembrane region" description="Helical" evidence="1">
    <location>
        <begin position="92"/>
        <end position="112"/>
    </location>
</feature>
<protein>
    <recommendedName>
        <fullName evidence="2">SPW repeat-containing integral membrane domain-containing protein</fullName>
    </recommendedName>
</protein>
<dbReference type="Proteomes" id="UP000186168">
    <property type="component" value="Unassembled WGS sequence"/>
</dbReference>
<keyword evidence="1" id="KW-0812">Transmembrane</keyword>
<proteinExistence type="predicted"/>
<keyword evidence="4" id="KW-1185">Reference proteome</keyword>
<dbReference type="RefSeq" id="WP_174589100.1">
    <property type="nucleotide sequence ID" value="NZ_ASQP01000475.1"/>
</dbReference>
<dbReference type="AlphaFoldDB" id="A0A1R1S7I2"/>
<dbReference type="InterPro" id="IPR005530">
    <property type="entry name" value="SPW"/>
</dbReference>
<reference evidence="3 4" key="1">
    <citation type="submission" date="2013-05" db="EMBL/GenBank/DDBJ databases">
        <title>Genome sequence of Streptomyces sparsogenes DSM 40356.</title>
        <authorList>
            <person name="Coyne S."/>
            <person name="Seebeck F.P."/>
        </authorList>
    </citation>
    <scope>NUCLEOTIDE SEQUENCE [LARGE SCALE GENOMIC DNA]</scope>
    <source>
        <strain evidence="3 4">DSM 40356</strain>
    </source>
</reference>
<evidence type="ECO:0000256" key="1">
    <source>
        <dbReference type="SAM" id="Phobius"/>
    </source>
</evidence>
<feature type="transmembrane region" description="Helical" evidence="1">
    <location>
        <begin position="118"/>
        <end position="140"/>
    </location>
</feature>
<evidence type="ECO:0000313" key="4">
    <source>
        <dbReference type="Proteomes" id="UP000186168"/>
    </source>
</evidence>
<dbReference type="STRING" id="67365.GCA_001704635_01557"/>
<dbReference type="EMBL" id="ASQP01000475">
    <property type="protein sequence ID" value="OMI34230.1"/>
    <property type="molecule type" value="Genomic_DNA"/>
</dbReference>
<keyword evidence="1" id="KW-1133">Transmembrane helix</keyword>
<gene>
    <name evidence="3" type="ORF">SPAR_37388</name>
</gene>
<accession>A0A1R1S7I2</accession>
<feature type="transmembrane region" description="Helical" evidence="1">
    <location>
        <begin position="60"/>
        <end position="80"/>
    </location>
</feature>
<name>A0A1R1S7I2_9ACTN</name>
<organism evidence="3 4">
    <name type="scientific">Streptomyces sparsogenes DSM 40356</name>
    <dbReference type="NCBI Taxonomy" id="1331668"/>
    <lineage>
        <taxon>Bacteria</taxon>
        <taxon>Bacillati</taxon>
        <taxon>Actinomycetota</taxon>
        <taxon>Actinomycetes</taxon>
        <taxon>Kitasatosporales</taxon>
        <taxon>Streptomycetaceae</taxon>
        <taxon>Streptomyces</taxon>
    </lineage>
</organism>